<dbReference type="PANTHER" id="PTHR43806:SF11">
    <property type="entry name" value="CEREVISIN-RELATED"/>
    <property type="match status" value="1"/>
</dbReference>
<feature type="active site" description="Charge relay system" evidence="5">
    <location>
        <position position="307"/>
    </location>
</feature>
<keyword evidence="2 5" id="KW-0645">Protease</keyword>
<reference evidence="8 9" key="1">
    <citation type="submission" date="2015-12" db="EMBL/GenBank/DDBJ databases">
        <title>Serinicoccus chungangenesis strain CD08_5 genome sequencing and assembly.</title>
        <authorList>
            <person name="Chander A.M."/>
            <person name="Kaur G."/>
            <person name="Nair G.R."/>
            <person name="Dhawan D.K."/>
            <person name="Kochhar R.K."/>
            <person name="Mayilraj S."/>
            <person name="Bhadada S.K."/>
        </authorList>
    </citation>
    <scope>NUCLEOTIDE SEQUENCE [LARGE SCALE GENOMIC DNA]</scope>
    <source>
        <strain evidence="8 9">CD08_5</strain>
    </source>
</reference>
<feature type="compositionally biased region" description="Basic and acidic residues" evidence="6">
    <location>
        <begin position="495"/>
        <end position="507"/>
    </location>
</feature>
<dbReference type="RefSeq" id="WP_058891730.1">
    <property type="nucleotide sequence ID" value="NZ_LQBL01000028.1"/>
</dbReference>
<dbReference type="STRING" id="767452.AVL62_02865"/>
<feature type="region of interest" description="Disordered" evidence="6">
    <location>
        <begin position="482"/>
        <end position="510"/>
    </location>
</feature>
<protein>
    <recommendedName>
        <fullName evidence="7">Peptidase S8/S53 domain-containing protein</fullName>
    </recommendedName>
</protein>
<dbReference type="Gene3D" id="3.40.50.200">
    <property type="entry name" value="Peptidase S8/S53 domain"/>
    <property type="match status" value="1"/>
</dbReference>
<evidence type="ECO:0000256" key="2">
    <source>
        <dbReference type="ARBA" id="ARBA00022670"/>
    </source>
</evidence>
<dbReference type="InterPro" id="IPR036852">
    <property type="entry name" value="Peptidase_S8/S53_dom_sf"/>
</dbReference>
<feature type="active site" description="Charge relay system" evidence="5">
    <location>
        <position position="517"/>
    </location>
</feature>
<evidence type="ECO:0000256" key="5">
    <source>
        <dbReference type="PROSITE-ProRule" id="PRU01240"/>
    </source>
</evidence>
<sequence>MPDVEPVDLHLPGSLLRRHDARVLDPATAPREADPRSGTRLPAPSATAYLNTRLLVAGLLGVSAADRVDELQRVLREAGYAVTLRPDAADEAFGRWLLLAVESGAEPGAGKGFEEVRGGPMDPDDPVTRLDPGLRVGSVSVAELDAGYASRVYVVPDARVQEPDPWSLLLAARAAGLEDVDLEHLVLPGGGGFYWGGQGGGLYWGGQGGGLYWGGQTGVPGIAPDRAPVQLALPDPTRAGRARRAPVVVVPDTGLGEHPWFTGSDLALQLRSLLGWPVLPGGRPAPWPEGTGVEDELTGALDLLSGHGTFVAGVVRQAAAGARIVALPVLDSAGLAAEQDVTRTLAVLLVLHHLHQDQGREDFDEAGGVVDVLNLSLGFYHQDGVVPDHPVRRLLDLFGRAGVAVVAAAGNQATTTPMYPGGWAVGPGTVLDTDQPVPLVCVGALNPDGRTVAMFSNAGPWVTTHRPGVNVVSTLPVTFDASAQADRSTPGPHGGPDRATPDPDDLRGGFGVWSGTSFAAPWLAGQLAADLAAQRAKDDLKDAPEDMRRRAAEALRRLLEET</sequence>
<dbReference type="SUPFAM" id="SSF52743">
    <property type="entry name" value="Subtilisin-like"/>
    <property type="match status" value="1"/>
</dbReference>
<feature type="region of interest" description="Disordered" evidence="6">
    <location>
        <begin position="20"/>
        <end position="44"/>
    </location>
</feature>
<dbReference type="GO" id="GO:0006508">
    <property type="term" value="P:proteolysis"/>
    <property type="evidence" value="ECO:0007669"/>
    <property type="project" value="UniProtKB-KW"/>
</dbReference>
<dbReference type="Pfam" id="PF00082">
    <property type="entry name" value="Peptidase_S8"/>
    <property type="match status" value="1"/>
</dbReference>
<feature type="domain" description="Peptidase S8/S53" evidence="7">
    <location>
        <begin position="246"/>
        <end position="532"/>
    </location>
</feature>
<evidence type="ECO:0000259" key="7">
    <source>
        <dbReference type="Pfam" id="PF00082"/>
    </source>
</evidence>
<dbReference type="AlphaFoldDB" id="A0A0W8I653"/>
<organism evidence="8 9">
    <name type="scientific">Serinicoccus chungangensis</name>
    <dbReference type="NCBI Taxonomy" id="767452"/>
    <lineage>
        <taxon>Bacteria</taxon>
        <taxon>Bacillati</taxon>
        <taxon>Actinomycetota</taxon>
        <taxon>Actinomycetes</taxon>
        <taxon>Micrococcales</taxon>
        <taxon>Ornithinimicrobiaceae</taxon>
        <taxon>Serinicoccus</taxon>
    </lineage>
</organism>
<evidence type="ECO:0000313" key="9">
    <source>
        <dbReference type="Proteomes" id="UP000054837"/>
    </source>
</evidence>
<dbReference type="InterPro" id="IPR000209">
    <property type="entry name" value="Peptidase_S8/S53_dom"/>
</dbReference>
<dbReference type="Proteomes" id="UP000054837">
    <property type="component" value="Unassembled WGS sequence"/>
</dbReference>
<dbReference type="PANTHER" id="PTHR43806">
    <property type="entry name" value="PEPTIDASE S8"/>
    <property type="match status" value="1"/>
</dbReference>
<dbReference type="EMBL" id="LQBL01000028">
    <property type="protein sequence ID" value="KUG53723.1"/>
    <property type="molecule type" value="Genomic_DNA"/>
</dbReference>
<dbReference type="PROSITE" id="PS51892">
    <property type="entry name" value="SUBTILASE"/>
    <property type="match status" value="1"/>
</dbReference>
<gene>
    <name evidence="8" type="ORF">AVL62_02865</name>
</gene>
<keyword evidence="9" id="KW-1185">Reference proteome</keyword>
<evidence type="ECO:0000256" key="6">
    <source>
        <dbReference type="SAM" id="MobiDB-lite"/>
    </source>
</evidence>
<feature type="active site" description="Charge relay system" evidence="5">
    <location>
        <position position="252"/>
    </location>
</feature>
<dbReference type="InterPro" id="IPR050131">
    <property type="entry name" value="Peptidase_S8_subtilisin-like"/>
</dbReference>
<evidence type="ECO:0000313" key="8">
    <source>
        <dbReference type="EMBL" id="KUG53723.1"/>
    </source>
</evidence>
<comment type="caution">
    <text evidence="8">The sequence shown here is derived from an EMBL/GenBank/DDBJ whole genome shotgun (WGS) entry which is preliminary data.</text>
</comment>
<keyword evidence="4 5" id="KW-0720">Serine protease</keyword>
<keyword evidence="3 5" id="KW-0378">Hydrolase</keyword>
<proteinExistence type="inferred from homology"/>
<dbReference type="GO" id="GO:0004252">
    <property type="term" value="F:serine-type endopeptidase activity"/>
    <property type="evidence" value="ECO:0007669"/>
    <property type="project" value="UniProtKB-UniRule"/>
</dbReference>
<comment type="similarity">
    <text evidence="1 5">Belongs to the peptidase S8 family.</text>
</comment>
<name>A0A0W8I653_9MICO</name>
<accession>A0A0W8I653</accession>
<evidence type="ECO:0000256" key="3">
    <source>
        <dbReference type="ARBA" id="ARBA00022801"/>
    </source>
</evidence>
<evidence type="ECO:0000256" key="1">
    <source>
        <dbReference type="ARBA" id="ARBA00011073"/>
    </source>
</evidence>
<evidence type="ECO:0000256" key="4">
    <source>
        <dbReference type="ARBA" id="ARBA00022825"/>
    </source>
</evidence>
<dbReference type="OrthoDB" id="5177045at2"/>